<gene>
    <name evidence="10" type="ORF">DEH80_05945</name>
</gene>
<dbReference type="InterPro" id="IPR023471">
    <property type="entry name" value="CtaG/Cox11_dom_sf"/>
</dbReference>
<dbReference type="PANTHER" id="PTHR21320:SF3">
    <property type="entry name" value="CYTOCHROME C OXIDASE ASSEMBLY PROTEIN COX11, MITOCHONDRIAL-RELATED"/>
    <property type="match status" value="1"/>
</dbReference>
<evidence type="ECO:0000256" key="9">
    <source>
        <dbReference type="ARBA" id="ARBA00023136"/>
    </source>
</evidence>
<name>A0A363UMN1_9GAMM</name>
<comment type="subcellular location">
    <subcellularLocation>
        <location evidence="2">Cell inner membrane</location>
        <topology evidence="2">Single-pass type II membrane protein</topology>
        <orientation evidence="2">Periplasmic side</orientation>
    </subcellularLocation>
</comment>
<evidence type="ECO:0000256" key="2">
    <source>
        <dbReference type="ARBA" id="ARBA00004382"/>
    </source>
</evidence>
<comment type="function">
    <text evidence="1">Exerts its effect at some terminal stage of cytochrome c oxidase synthesis, probably by being involved in the insertion of the copper B into subunit I.</text>
</comment>
<sequence>MFAFGFALVPLYEVVCEITGFNGQNEGLTLVSSVEEAPVDDRVVRVEFLTSVHSGLDWSFSSERDSIDVHPGKLYTVTFTAANHEGRAMVGQARPSVAPWQAAKHLRKTECFCFDQQPMEAGEEKLMPVRFMVDPELPDSVDTVTLSYTFFEVQDVAQAN</sequence>
<reference evidence="10 11" key="1">
    <citation type="submission" date="2018-05" db="EMBL/GenBank/DDBJ databases">
        <title>Abyssibacter profundi OUC007T gen. nov., sp. nov, a marine bacterium isolated from seawater of the Mariana Trench.</title>
        <authorList>
            <person name="Zhou S."/>
        </authorList>
    </citation>
    <scope>NUCLEOTIDE SEQUENCE [LARGE SCALE GENOMIC DNA]</scope>
    <source>
        <strain evidence="10 11">OUC007</strain>
    </source>
</reference>
<evidence type="ECO:0000256" key="1">
    <source>
        <dbReference type="ARBA" id="ARBA00004007"/>
    </source>
</evidence>
<dbReference type="PIRSF" id="PIRSF005413">
    <property type="entry name" value="COX11"/>
    <property type="match status" value="1"/>
</dbReference>
<comment type="caution">
    <text evidence="10">The sequence shown here is derived from an EMBL/GenBank/DDBJ whole genome shotgun (WGS) entry which is preliminary data.</text>
</comment>
<evidence type="ECO:0000256" key="5">
    <source>
        <dbReference type="ARBA" id="ARBA00022692"/>
    </source>
</evidence>
<dbReference type="Gene3D" id="2.60.370.10">
    <property type="entry name" value="Ctag/Cox11"/>
    <property type="match status" value="1"/>
</dbReference>
<dbReference type="SUPFAM" id="SSF110111">
    <property type="entry name" value="Ctag/Cox11"/>
    <property type="match status" value="1"/>
</dbReference>
<dbReference type="PANTHER" id="PTHR21320">
    <property type="entry name" value="CYTOCHROME C OXIDASE ASSEMBLY PROTEIN COX11-RELATED"/>
    <property type="match status" value="1"/>
</dbReference>
<evidence type="ECO:0000256" key="6">
    <source>
        <dbReference type="ARBA" id="ARBA00022968"/>
    </source>
</evidence>
<keyword evidence="5" id="KW-0812">Transmembrane</keyword>
<protein>
    <recommendedName>
        <fullName evidence="4">Cytochrome c oxidase assembly protein CtaG</fullName>
    </recommendedName>
</protein>
<dbReference type="InterPro" id="IPR007533">
    <property type="entry name" value="Cyt_c_oxidase_assmbl_CtaG"/>
</dbReference>
<proteinExistence type="inferred from homology"/>
<comment type="similarity">
    <text evidence="3">Belongs to the COX11/CtaG family.</text>
</comment>
<evidence type="ECO:0000256" key="8">
    <source>
        <dbReference type="ARBA" id="ARBA00023008"/>
    </source>
</evidence>
<dbReference type="GO" id="GO:0005886">
    <property type="term" value="C:plasma membrane"/>
    <property type="evidence" value="ECO:0007669"/>
    <property type="project" value="UniProtKB-SubCell"/>
</dbReference>
<dbReference type="Pfam" id="PF04442">
    <property type="entry name" value="CtaG_Cox11"/>
    <property type="match status" value="1"/>
</dbReference>
<dbReference type="EMBL" id="QEQK01000005">
    <property type="protein sequence ID" value="PWN56679.1"/>
    <property type="molecule type" value="Genomic_DNA"/>
</dbReference>
<evidence type="ECO:0000256" key="7">
    <source>
        <dbReference type="ARBA" id="ARBA00022989"/>
    </source>
</evidence>
<evidence type="ECO:0000256" key="3">
    <source>
        <dbReference type="ARBA" id="ARBA00009620"/>
    </source>
</evidence>
<keyword evidence="6" id="KW-0735">Signal-anchor</keyword>
<keyword evidence="7" id="KW-1133">Transmembrane helix</keyword>
<keyword evidence="8" id="KW-0186">Copper</keyword>
<evidence type="ECO:0000256" key="4">
    <source>
        <dbReference type="ARBA" id="ARBA00015384"/>
    </source>
</evidence>
<dbReference type="NCBIfam" id="NF003465">
    <property type="entry name" value="PRK05089.1"/>
    <property type="match status" value="1"/>
</dbReference>
<accession>A0A363UMN1</accession>
<dbReference type="Proteomes" id="UP000251800">
    <property type="component" value="Unassembled WGS sequence"/>
</dbReference>
<dbReference type="OrthoDB" id="9804841at2"/>
<dbReference type="AlphaFoldDB" id="A0A363UMN1"/>
<dbReference type="GO" id="GO:0005507">
    <property type="term" value="F:copper ion binding"/>
    <property type="evidence" value="ECO:0007669"/>
    <property type="project" value="InterPro"/>
</dbReference>
<keyword evidence="9" id="KW-0472">Membrane</keyword>
<evidence type="ECO:0000313" key="11">
    <source>
        <dbReference type="Proteomes" id="UP000251800"/>
    </source>
</evidence>
<evidence type="ECO:0000313" key="10">
    <source>
        <dbReference type="EMBL" id="PWN56679.1"/>
    </source>
</evidence>
<keyword evidence="11" id="KW-1185">Reference proteome</keyword>
<organism evidence="10 11">
    <name type="scientific">Abyssibacter profundi</name>
    <dbReference type="NCBI Taxonomy" id="2182787"/>
    <lineage>
        <taxon>Bacteria</taxon>
        <taxon>Pseudomonadati</taxon>
        <taxon>Pseudomonadota</taxon>
        <taxon>Gammaproteobacteria</taxon>
        <taxon>Chromatiales</taxon>
        <taxon>Oceanococcaceae</taxon>
        <taxon>Abyssibacter</taxon>
    </lineage>
</organism>